<evidence type="ECO:0000313" key="7">
    <source>
        <dbReference type="Proteomes" id="UP000594975"/>
    </source>
</evidence>
<keyword evidence="4 6" id="KW-0808">Transferase</keyword>
<evidence type="ECO:0000259" key="5">
    <source>
        <dbReference type="Pfam" id="PF00535"/>
    </source>
</evidence>
<dbReference type="PANTHER" id="PTHR43179">
    <property type="entry name" value="RHAMNOSYLTRANSFERASE WBBL"/>
    <property type="match status" value="1"/>
</dbReference>
<dbReference type="Pfam" id="PF00535">
    <property type="entry name" value="Glycos_transf_2"/>
    <property type="match status" value="2"/>
</dbReference>
<dbReference type="Gene3D" id="3.90.550.10">
    <property type="entry name" value="Spore Coat Polysaccharide Biosynthesis Protein SpsA, Chain A"/>
    <property type="match status" value="2"/>
</dbReference>
<keyword evidence="3" id="KW-0328">Glycosyltransferase</keyword>
<proteinExistence type="inferred from homology"/>
<reference evidence="6 7" key="1">
    <citation type="submission" date="2020-12" db="EMBL/GenBank/DDBJ databases">
        <title>FDA dAtabase for Regulatory Grade micrObial Sequences (FDA-ARGOS): Supporting development and validation of Infectious Disease Dx tests.</title>
        <authorList>
            <person name="Sproer C."/>
            <person name="Gronow S."/>
            <person name="Severitt S."/>
            <person name="Schroder I."/>
            <person name="Tallon L."/>
            <person name="Sadzewicz L."/>
            <person name="Zhao X."/>
            <person name="Boylan J."/>
            <person name="Ott S."/>
            <person name="Bowen H."/>
            <person name="Vavikolanu K."/>
            <person name="Mehta A."/>
            <person name="Aluvathingal J."/>
            <person name="Nadendla S."/>
            <person name="Lowell S."/>
            <person name="Myers T."/>
            <person name="Yan Y."/>
            <person name="Sichtig H."/>
        </authorList>
    </citation>
    <scope>NUCLEOTIDE SEQUENCE [LARGE SCALE GENOMIC DNA]</scope>
    <source>
        <strain evidence="6 7">FDAARGOS_864</strain>
    </source>
</reference>
<dbReference type="RefSeq" id="WP_129357846.1">
    <property type="nucleotide sequence ID" value="NZ_CP065738.1"/>
</dbReference>
<organism evidence="6 7">
    <name type="scientific">Rothia kristinae</name>
    <dbReference type="NCBI Taxonomy" id="37923"/>
    <lineage>
        <taxon>Bacteria</taxon>
        <taxon>Bacillati</taxon>
        <taxon>Actinomycetota</taxon>
        <taxon>Actinomycetes</taxon>
        <taxon>Micrococcales</taxon>
        <taxon>Micrococcaceae</taxon>
        <taxon>Rothia</taxon>
    </lineage>
</organism>
<dbReference type="PANTHER" id="PTHR43179:SF12">
    <property type="entry name" value="GALACTOFURANOSYLTRANSFERASE GLFT2"/>
    <property type="match status" value="1"/>
</dbReference>
<sequence>MSHPADITVVIPAFNAADSIGGQLEALSQQVDSPAFDIIVADNLSTDGTREAALAWSDRVPGDLRVVRADKTQGPSHARNAGIAVASGSKILLCDADDRVSRNWVGVVARALDEADLVGTWVETDTGRKLGPEYRTMGYLPYTHGSSRGMKRTVWDAIGGFDESFPTGHEEVDFDWRAQEAGFQLTTTTLASSWYVQRRTMRAVRKQRRAYALGWMLLWARFREGRPLPPISFAGSLRRYPEDLLKAVLTLRPNVDPAERRASWEHLGWAEGILEGHWRYRIPGRVPPRQLDHPVAGATSGAGANTSVSPEENPVTVVIPHYGTPDDTRSLIKQLAGQQGIADLRVIVVDDCSPRPFLDQDAELSEEENPHGLIVKVVRRESNGGFGSAVNTGLAEATTPWALVLNSDLDLAQGVVARITERVRGARPTVYSPRVLNEDGTAQWVGRHFPTVRQQVVEWLTPLARYRDRRALHEAVGHDTQAEALGEHPVDWVMGAAMILPVEAVRSVGGFDERFFMNAEEVDLQRRLREIGVPSAVLGDITVTHASGGSSNPGLRRRWLVASRFLYARKWGGERRLRAALRAATLVNLGHQVLRRAAGRDVAPLRTFREEWALTGLSERGANQ</sequence>
<evidence type="ECO:0000256" key="3">
    <source>
        <dbReference type="ARBA" id="ARBA00022676"/>
    </source>
</evidence>
<comment type="pathway">
    <text evidence="1">Cell wall biogenesis; cell wall polysaccharide biosynthesis.</text>
</comment>
<name>A0A7T3CF31_9MICC</name>
<dbReference type="InterPro" id="IPR029044">
    <property type="entry name" value="Nucleotide-diphossugar_trans"/>
</dbReference>
<comment type="similarity">
    <text evidence="2">Belongs to the glycosyltransferase 2 family.</text>
</comment>
<dbReference type="AlphaFoldDB" id="A0A7T3CF31"/>
<evidence type="ECO:0000313" key="6">
    <source>
        <dbReference type="EMBL" id="QPT53002.1"/>
    </source>
</evidence>
<dbReference type="GO" id="GO:0016757">
    <property type="term" value="F:glycosyltransferase activity"/>
    <property type="evidence" value="ECO:0007669"/>
    <property type="project" value="UniProtKB-KW"/>
</dbReference>
<evidence type="ECO:0000256" key="4">
    <source>
        <dbReference type="ARBA" id="ARBA00022679"/>
    </source>
</evidence>
<feature type="domain" description="Glycosyltransferase 2-like" evidence="5">
    <location>
        <begin position="8"/>
        <end position="135"/>
    </location>
</feature>
<evidence type="ECO:0000256" key="2">
    <source>
        <dbReference type="ARBA" id="ARBA00006739"/>
    </source>
</evidence>
<dbReference type="SUPFAM" id="SSF53448">
    <property type="entry name" value="Nucleotide-diphospho-sugar transferases"/>
    <property type="match status" value="2"/>
</dbReference>
<dbReference type="Proteomes" id="UP000594975">
    <property type="component" value="Chromosome"/>
</dbReference>
<dbReference type="EMBL" id="CP065738">
    <property type="protein sequence ID" value="QPT53002.1"/>
    <property type="molecule type" value="Genomic_DNA"/>
</dbReference>
<evidence type="ECO:0000256" key="1">
    <source>
        <dbReference type="ARBA" id="ARBA00004776"/>
    </source>
</evidence>
<feature type="domain" description="Glycosyltransferase 2-like" evidence="5">
    <location>
        <begin position="316"/>
        <end position="485"/>
    </location>
</feature>
<dbReference type="GeneID" id="61263071"/>
<dbReference type="InterPro" id="IPR001173">
    <property type="entry name" value="Glyco_trans_2-like"/>
</dbReference>
<dbReference type="KEGG" id="rkr:I6G21_06715"/>
<accession>A0A7T3CF31</accession>
<protein>
    <submittedName>
        <fullName evidence="6">Glycosyltransferase</fullName>
    </submittedName>
</protein>
<gene>
    <name evidence="6" type="ORF">I6G21_06715</name>
</gene>